<dbReference type="AlphaFoldDB" id="A0AAV2IC72"/>
<dbReference type="Proteomes" id="UP001497497">
    <property type="component" value="Unassembled WGS sequence"/>
</dbReference>
<dbReference type="InterPro" id="IPR003961">
    <property type="entry name" value="FN3_dom"/>
</dbReference>
<dbReference type="PANTHER" id="PTHR44170">
    <property type="entry name" value="PROTEIN SIDEKICK"/>
    <property type="match status" value="1"/>
</dbReference>
<feature type="region of interest" description="Disordered" evidence="2">
    <location>
        <begin position="120"/>
        <end position="145"/>
    </location>
</feature>
<dbReference type="PROSITE" id="PS50853">
    <property type="entry name" value="FN3"/>
    <property type="match status" value="3"/>
</dbReference>
<dbReference type="SUPFAM" id="SSF49265">
    <property type="entry name" value="Fibronectin type III"/>
    <property type="match status" value="2"/>
</dbReference>
<dbReference type="SUPFAM" id="SSF48726">
    <property type="entry name" value="Immunoglobulin"/>
    <property type="match status" value="1"/>
</dbReference>
<feature type="domain" description="Fibronectin type-III" evidence="3">
    <location>
        <begin position="38"/>
        <end position="135"/>
    </location>
</feature>
<sequence>MISKVKPEDEGEYACVVTIGDWSNKAKGKLIVRRPPDPPQDVRVNSCHGNAAELSWQPGKSNGANITYYIVQFSLDDKYETTWFDFYEEISGDKTTSQVELSPYGIYMFRVLARNEVGTSKPSAVPSRKCTTPPDRPDRNPSKVRTRTDKKGFLVIEWEPLHRLSFHGPGFCYIVLWRRKGSLAWNSAVVNGTYASRFEQEVEDVYGSYEIQVKSNNDMGEAHQPAFIYKGHSFEAEPQVVVSGFQLDKQRPVQESTAHFKWEHVDSEDRKMNGKFKGYKIIYWQWDEGESSKKQVHIPVDTFIPGGVEFKGSVSDLPAYSSFKFQVVVANQHYNGPPSDT</sequence>
<dbReference type="EMBL" id="CAXITT010000581">
    <property type="protein sequence ID" value="CAL1543864.1"/>
    <property type="molecule type" value="Genomic_DNA"/>
</dbReference>
<dbReference type="Gene3D" id="2.60.40.10">
    <property type="entry name" value="Immunoglobulins"/>
    <property type="match status" value="3"/>
</dbReference>
<dbReference type="InterPro" id="IPR036179">
    <property type="entry name" value="Ig-like_dom_sf"/>
</dbReference>
<reference evidence="4 5" key="1">
    <citation type="submission" date="2024-04" db="EMBL/GenBank/DDBJ databases">
        <authorList>
            <consortium name="Genoscope - CEA"/>
            <person name="William W."/>
        </authorList>
    </citation>
    <scope>NUCLEOTIDE SEQUENCE [LARGE SCALE GENOMIC DNA]</scope>
</reference>
<evidence type="ECO:0000313" key="4">
    <source>
        <dbReference type="EMBL" id="CAL1543864.1"/>
    </source>
</evidence>
<dbReference type="CDD" id="cd00063">
    <property type="entry name" value="FN3"/>
    <property type="match status" value="2"/>
</dbReference>
<keyword evidence="5" id="KW-1185">Reference proteome</keyword>
<proteinExistence type="predicted"/>
<evidence type="ECO:0000313" key="5">
    <source>
        <dbReference type="Proteomes" id="UP001497497"/>
    </source>
</evidence>
<dbReference type="GO" id="GO:0098609">
    <property type="term" value="P:cell-cell adhesion"/>
    <property type="evidence" value="ECO:0007669"/>
    <property type="project" value="TreeGrafter"/>
</dbReference>
<evidence type="ECO:0000256" key="2">
    <source>
        <dbReference type="SAM" id="MobiDB-lite"/>
    </source>
</evidence>
<dbReference type="GO" id="GO:0007411">
    <property type="term" value="P:axon guidance"/>
    <property type="evidence" value="ECO:0007669"/>
    <property type="project" value="TreeGrafter"/>
</dbReference>
<dbReference type="SMART" id="SM00060">
    <property type="entry name" value="FN3"/>
    <property type="match status" value="3"/>
</dbReference>
<protein>
    <recommendedName>
        <fullName evidence="3">Fibronectin type-III domain-containing protein</fullName>
    </recommendedName>
</protein>
<feature type="domain" description="Fibronectin type-III" evidence="3">
    <location>
        <begin position="241"/>
        <end position="341"/>
    </location>
</feature>
<evidence type="ECO:0000259" key="3">
    <source>
        <dbReference type="PROSITE" id="PS50853"/>
    </source>
</evidence>
<gene>
    <name evidence="4" type="ORF">GSLYS_00017377001</name>
</gene>
<accession>A0AAV2IC72</accession>
<dbReference type="GO" id="GO:0005886">
    <property type="term" value="C:plasma membrane"/>
    <property type="evidence" value="ECO:0007669"/>
    <property type="project" value="TreeGrafter"/>
</dbReference>
<dbReference type="Pfam" id="PF00041">
    <property type="entry name" value="fn3"/>
    <property type="match status" value="2"/>
</dbReference>
<feature type="domain" description="Fibronectin type-III" evidence="3">
    <location>
        <begin position="137"/>
        <end position="239"/>
    </location>
</feature>
<dbReference type="InterPro" id="IPR036116">
    <property type="entry name" value="FN3_sf"/>
</dbReference>
<organism evidence="4 5">
    <name type="scientific">Lymnaea stagnalis</name>
    <name type="common">Great pond snail</name>
    <name type="synonym">Helix stagnalis</name>
    <dbReference type="NCBI Taxonomy" id="6523"/>
    <lineage>
        <taxon>Eukaryota</taxon>
        <taxon>Metazoa</taxon>
        <taxon>Spiralia</taxon>
        <taxon>Lophotrochozoa</taxon>
        <taxon>Mollusca</taxon>
        <taxon>Gastropoda</taxon>
        <taxon>Heterobranchia</taxon>
        <taxon>Euthyneura</taxon>
        <taxon>Panpulmonata</taxon>
        <taxon>Hygrophila</taxon>
        <taxon>Lymnaeoidea</taxon>
        <taxon>Lymnaeidae</taxon>
        <taxon>Lymnaea</taxon>
    </lineage>
</organism>
<comment type="caution">
    <text evidence="4">The sequence shown here is derived from an EMBL/GenBank/DDBJ whole genome shotgun (WGS) entry which is preliminary data.</text>
</comment>
<evidence type="ECO:0000256" key="1">
    <source>
        <dbReference type="ARBA" id="ARBA00023157"/>
    </source>
</evidence>
<name>A0AAV2IC72_LYMST</name>
<keyword evidence="1" id="KW-1015">Disulfide bond</keyword>
<dbReference type="InterPro" id="IPR013783">
    <property type="entry name" value="Ig-like_fold"/>
</dbReference>
<feature type="compositionally biased region" description="Basic and acidic residues" evidence="2">
    <location>
        <begin position="135"/>
        <end position="145"/>
    </location>
</feature>
<feature type="non-terminal residue" evidence="4">
    <location>
        <position position="341"/>
    </location>
</feature>
<dbReference type="GO" id="GO:0030424">
    <property type="term" value="C:axon"/>
    <property type="evidence" value="ECO:0007669"/>
    <property type="project" value="TreeGrafter"/>
</dbReference>
<dbReference type="PANTHER" id="PTHR44170:SF6">
    <property type="entry name" value="CONTACTIN"/>
    <property type="match status" value="1"/>
</dbReference>